<dbReference type="OrthoDB" id="5593278at2759"/>
<comment type="caution">
    <text evidence="1">The sequence shown here is derived from an EMBL/GenBank/DDBJ whole genome shotgun (WGS) entry which is preliminary data.</text>
</comment>
<gene>
    <name evidence="1" type="ORF">K431DRAFT_284281</name>
</gene>
<name>A0A9P4Q9H9_9PEZI</name>
<evidence type="ECO:0008006" key="3">
    <source>
        <dbReference type="Google" id="ProtNLM"/>
    </source>
</evidence>
<sequence>MSQSPAATPYPYPLRSKTASSIVANTHTAATSYHFRDKILLTILSPSAHSPAHWVHVPLGPASTSFEITSISSLVSDNAADENALLPRSDLTATTVFGGTRRGEDEVWGQTLATTIASAVLLKQPAEGRLLVFGLGIERSLLEGRIRREVWDQLIGLCLECL</sequence>
<dbReference type="InterPro" id="IPR053720">
    <property type="entry name" value="Psm_Assembly_Chaperone"/>
</dbReference>
<keyword evidence="2" id="KW-1185">Reference proteome</keyword>
<organism evidence="1 2">
    <name type="scientific">Polychaeton citri CBS 116435</name>
    <dbReference type="NCBI Taxonomy" id="1314669"/>
    <lineage>
        <taxon>Eukaryota</taxon>
        <taxon>Fungi</taxon>
        <taxon>Dikarya</taxon>
        <taxon>Ascomycota</taxon>
        <taxon>Pezizomycotina</taxon>
        <taxon>Dothideomycetes</taxon>
        <taxon>Dothideomycetidae</taxon>
        <taxon>Capnodiales</taxon>
        <taxon>Capnodiaceae</taxon>
        <taxon>Polychaeton</taxon>
    </lineage>
</organism>
<reference evidence="1" key="1">
    <citation type="journal article" date="2020" name="Stud. Mycol.">
        <title>101 Dothideomycetes genomes: a test case for predicting lifestyles and emergence of pathogens.</title>
        <authorList>
            <person name="Haridas S."/>
            <person name="Albert R."/>
            <person name="Binder M."/>
            <person name="Bloem J."/>
            <person name="Labutti K."/>
            <person name="Salamov A."/>
            <person name="Andreopoulos B."/>
            <person name="Baker S."/>
            <person name="Barry K."/>
            <person name="Bills G."/>
            <person name="Bluhm B."/>
            <person name="Cannon C."/>
            <person name="Castanera R."/>
            <person name="Culley D."/>
            <person name="Daum C."/>
            <person name="Ezra D."/>
            <person name="Gonzalez J."/>
            <person name="Henrissat B."/>
            <person name="Kuo A."/>
            <person name="Liang C."/>
            <person name="Lipzen A."/>
            <person name="Lutzoni F."/>
            <person name="Magnuson J."/>
            <person name="Mondo S."/>
            <person name="Nolan M."/>
            <person name="Ohm R."/>
            <person name="Pangilinan J."/>
            <person name="Park H.-J."/>
            <person name="Ramirez L."/>
            <person name="Alfaro M."/>
            <person name="Sun H."/>
            <person name="Tritt A."/>
            <person name="Yoshinaga Y."/>
            <person name="Zwiers L.-H."/>
            <person name="Turgeon B."/>
            <person name="Goodwin S."/>
            <person name="Spatafora J."/>
            <person name="Crous P."/>
            <person name="Grigoriev I."/>
        </authorList>
    </citation>
    <scope>NUCLEOTIDE SEQUENCE</scope>
    <source>
        <strain evidence="1">CBS 116435</strain>
    </source>
</reference>
<proteinExistence type="predicted"/>
<protein>
    <recommendedName>
        <fullName evidence="3">Proteasome assembly chaperone 3</fullName>
    </recommendedName>
</protein>
<dbReference type="Gene3D" id="3.30.230.90">
    <property type="match status" value="1"/>
</dbReference>
<dbReference type="Proteomes" id="UP000799441">
    <property type="component" value="Unassembled WGS sequence"/>
</dbReference>
<evidence type="ECO:0000313" key="2">
    <source>
        <dbReference type="Proteomes" id="UP000799441"/>
    </source>
</evidence>
<evidence type="ECO:0000313" key="1">
    <source>
        <dbReference type="EMBL" id="KAF2722075.1"/>
    </source>
</evidence>
<dbReference type="AlphaFoldDB" id="A0A9P4Q9H9"/>
<accession>A0A9P4Q9H9</accession>
<dbReference type="EMBL" id="MU003785">
    <property type="protein sequence ID" value="KAF2722075.1"/>
    <property type="molecule type" value="Genomic_DNA"/>
</dbReference>